<protein>
    <submittedName>
        <fullName evidence="1">Thioredoxin-like negative regulator of GroEL</fullName>
    </submittedName>
</protein>
<reference evidence="1 2" key="1">
    <citation type="submission" date="2020-08" db="EMBL/GenBank/DDBJ databases">
        <title>Sequencing the genomes of 1000 actinobacteria strains.</title>
        <authorList>
            <person name="Klenk H.-P."/>
        </authorList>
    </citation>
    <scope>NUCLEOTIDE SEQUENCE [LARGE SCALE GENOMIC DNA]</scope>
    <source>
        <strain evidence="1 2">DSM 43675</strain>
    </source>
</reference>
<dbReference type="InterPro" id="IPR011990">
    <property type="entry name" value="TPR-like_helical_dom_sf"/>
</dbReference>
<gene>
    <name evidence="1" type="ORF">BKA00_005104</name>
</gene>
<evidence type="ECO:0000313" key="2">
    <source>
        <dbReference type="Proteomes" id="UP000546324"/>
    </source>
</evidence>
<dbReference type="AlphaFoldDB" id="A0A7X0L164"/>
<sequence length="568" mass="60293">MEEGLPSAVDPAGVHTPAELAEALKALARGRTVRAIEAASGLPGGRPRLSKSTVHALFDPATLCHQATLEIYLEAVGVPGGERDRWLDAWERARATSGAHGAVRVREAPWKILGVHEPIEVPGADPGVLPVYVPRDIDDEPGTGVRARLAAAAVSGGFVVLVGGSSSGKTRCLWEAVRAQLGQWWLRRPAGAKELAGWAADPPPRLVLWLDELQNHLGGGGLTAAVAERLVGGGCVLVGTLWPSYYKRYSAVPDAAFGAPGADPYEDERRTLALARIVRLPDRPTSGELRRARALAGGDDGSGGDGSGGDGHAVYSLAGWLAENGEVEQAIGMLRDRAGTDDGAVERLADLLVRRGEAEQAIGLLRDRADAIAPAMSSLTSHFLDLLAEQGKQEELRDRADAGDVSAARRLADLLAAKGDTQGLRDRAASGDRYAPGRLGDLLVERGEEGELRDRADAGDVHAADRLARWLAARGEVRTLRDRADAGDARAAKWLADLLVEHGDVEQALTVLRPLVDAADEDAATRMVSALHRSGRHREAERLWRLGLTAEGDIEHESAPNLLLRPGS</sequence>
<proteinExistence type="predicted"/>
<dbReference type="RefSeq" id="WP_185028953.1">
    <property type="nucleotide sequence ID" value="NZ_JACHMQ010000001.1"/>
</dbReference>
<keyword evidence="2" id="KW-1185">Reference proteome</keyword>
<comment type="caution">
    <text evidence="1">The sequence shown here is derived from an EMBL/GenBank/DDBJ whole genome shotgun (WGS) entry which is preliminary data.</text>
</comment>
<evidence type="ECO:0000313" key="1">
    <source>
        <dbReference type="EMBL" id="MBB6398190.1"/>
    </source>
</evidence>
<organism evidence="1 2">
    <name type="scientific">Actinomadura coerulea</name>
    <dbReference type="NCBI Taxonomy" id="46159"/>
    <lineage>
        <taxon>Bacteria</taxon>
        <taxon>Bacillati</taxon>
        <taxon>Actinomycetota</taxon>
        <taxon>Actinomycetes</taxon>
        <taxon>Streptosporangiales</taxon>
        <taxon>Thermomonosporaceae</taxon>
        <taxon>Actinomadura</taxon>
    </lineage>
</organism>
<accession>A0A7X0L164</accession>
<dbReference type="EMBL" id="JACHMQ010000001">
    <property type="protein sequence ID" value="MBB6398190.1"/>
    <property type="molecule type" value="Genomic_DNA"/>
</dbReference>
<dbReference type="Gene3D" id="1.25.40.10">
    <property type="entry name" value="Tetratricopeptide repeat domain"/>
    <property type="match status" value="1"/>
</dbReference>
<dbReference type="Proteomes" id="UP000546324">
    <property type="component" value="Unassembled WGS sequence"/>
</dbReference>
<name>A0A7X0L164_9ACTN</name>